<dbReference type="Proteomes" id="UP000595814">
    <property type="component" value="Chromosome"/>
</dbReference>
<protein>
    <submittedName>
        <fullName evidence="1">Uncharacterized protein</fullName>
    </submittedName>
</protein>
<name>A0AC61MTB8_9FIRM</name>
<gene>
    <name evidence="1" type="ORF">JFY71_00605</name>
</gene>
<accession>A0AC61MTB8</accession>
<evidence type="ECO:0000313" key="2">
    <source>
        <dbReference type="Proteomes" id="UP000595814"/>
    </source>
</evidence>
<proteinExistence type="predicted"/>
<sequence>MDKKKILEDIKTYITENDLNDKEILKFISDLKLDIVCDYYKDKEGIYVIKKKGTVEKFDRDKLFNSLANTSDAAGTMMTKSDIEIVIREVNRKIEANNRNVVTTVELRDYVTNSLIDNSYTKVEQMYNS</sequence>
<evidence type="ECO:0000313" key="1">
    <source>
        <dbReference type="EMBL" id="QQK08069.1"/>
    </source>
</evidence>
<dbReference type="EMBL" id="CP066744">
    <property type="protein sequence ID" value="QQK08069.1"/>
    <property type="molecule type" value="Genomic_DNA"/>
</dbReference>
<reference evidence="1 2" key="1">
    <citation type="journal article" date="2022" name="Int. J. Syst. Evol. Microbiol.">
        <title>Miniphocaeibacter halophilus sp. nov., an ammonium-tolerant acetate-producing bacterium isolated from a biogas system.</title>
        <authorList>
            <person name="Schnurer A."/>
            <person name="Singh A."/>
            <person name="Bi S."/>
            <person name="Qiao W."/>
            <person name="Westerholm M."/>
        </authorList>
    </citation>
    <scope>NUCLEOTIDE SEQUENCE [LARGE SCALE GENOMIC DNA]</scope>
    <source>
        <strain evidence="1 2">AMB_01</strain>
    </source>
</reference>
<organism evidence="1 2">
    <name type="scientific">Miniphocaeibacter halophilus</name>
    <dbReference type="NCBI Taxonomy" id="2931922"/>
    <lineage>
        <taxon>Bacteria</taxon>
        <taxon>Bacillati</taxon>
        <taxon>Bacillota</taxon>
        <taxon>Tissierellia</taxon>
        <taxon>Tissierellales</taxon>
        <taxon>Peptoniphilaceae</taxon>
        <taxon>Miniphocaeibacter</taxon>
    </lineage>
</organism>
<keyword evidence="2" id="KW-1185">Reference proteome</keyword>